<sequence>MAGKEEYRIFVGGLAWDVTEHQLENAFARFGKVHESQMGFPRAVFVKWLHQVPRLYVIFGIRGLLISSQEIETLADGLGVCEVWFKAAKLSDLI</sequence>
<dbReference type="Gene3D" id="3.30.70.330">
    <property type="match status" value="1"/>
</dbReference>
<dbReference type="InterPro" id="IPR012677">
    <property type="entry name" value="Nucleotide-bd_a/b_plait_sf"/>
</dbReference>
<protein>
    <recommendedName>
        <fullName evidence="2">RRM domain-containing protein</fullName>
    </recommendedName>
</protein>
<name>A0AAW1VZE8_RUBAR</name>
<evidence type="ECO:0000259" key="2">
    <source>
        <dbReference type="PROSITE" id="PS50102"/>
    </source>
</evidence>
<dbReference type="SUPFAM" id="SSF54928">
    <property type="entry name" value="RNA-binding domain, RBD"/>
    <property type="match status" value="1"/>
</dbReference>
<dbReference type="GO" id="GO:0003723">
    <property type="term" value="F:RNA binding"/>
    <property type="evidence" value="ECO:0007669"/>
    <property type="project" value="UniProtKB-UniRule"/>
</dbReference>
<dbReference type="Pfam" id="PF16367">
    <property type="entry name" value="RRM_7"/>
    <property type="match status" value="1"/>
</dbReference>
<feature type="domain" description="RRM" evidence="2">
    <location>
        <begin position="7"/>
        <end position="45"/>
    </location>
</feature>
<organism evidence="3 4">
    <name type="scientific">Rubus argutus</name>
    <name type="common">Southern blackberry</name>
    <dbReference type="NCBI Taxonomy" id="59490"/>
    <lineage>
        <taxon>Eukaryota</taxon>
        <taxon>Viridiplantae</taxon>
        <taxon>Streptophyta</taxon>
        <taxon>Embryophyta</taxon>
        <taxon>Tracheophyta</taxon>
        <taxon>Spermatophyta</taxon>
        <taxon>Magnoliopsida</taxon>
        <taxon>eudicotyledons</taxon>
        <taxon>Gunneridae</taxon>
        <taxon>Pentapetalae</taxon>
        <taxon>rosids</taxon>
        <taxon>fabids</taxon>
        <taxon>Rosales</taxon>
        <taxon>Rosaceae</taxon>
        <taxon>Rosoideae</taxon>
        <taxon>Rosoideae incertae sedis</taxon>
        <taxon>Rubus</taxon>
    </lineage>
</organism>
<reference evidence="3 4" key="1">
    <citation type="journal article" date="2023" name="G3 (Bethesda)">
        <title>A chromosome-length genome assembly and annotation of blackberry (Rubus argutus, cv. 'Hillquist').</title>
        <authorList>
            <person name="Bruna T."/>
            <person name="Aryal R."/>
            <person name="Dudchenko O."/>
            <person name="Sargent D.J."/>
            <person name="Mead D."/>
            <person name="Buti M."/>
            <person name="Cavallini A."/>
            <person name="Hytonen T."/>
            <person name="Andres J."/>
            <person name="Pham M."/>
            <person name="Weisz D."/>
            <person name="Mascagni F."/>
            <person name="Usai G."/>
            <person name="Natali L."/>
            <person name="Bassil N."/>
            <person name="Fernandez G.E."/>
            <person name="Lomsadze A."/>
            <person name="Armour M."/>
            <person name="Olukolu B."/>
            <person name="Poorten T."/>
            <person name="Britton C."/>
            <person name="Davik J."/>
            <person name="Ashrafi H."/>
            <person name="Aiden E.L."/>
            <person name="Borodovsky M."/>
            <person name="Worthington M."/>
        </authorList>
    </citation>
    <scope>NUCLEOTIDE SEQUENCE [LARGE SCALE GENOMIC DNA]</scope>
    <source>
        <strain evidence="3">PI 553951</strain>
    </source>
</reference>
<keyword evidence="1" id="KW-0694">RNA-binding</keyword>
<gene>
    <name evidence="3" type="ORF">M0R45_036965</name>
</gene>
<evidence type="ECO:0000313" key="3">
    <source>
        <dbReference type="EMBL" id="KAK9913141.1"/>
    </source>
</evidence>
<evidence type="ECO:0000313" key="4">
    <source>
        <dbReference type="Proteomes" id="UP001457282"/>
    </source>
</evidence>
<dbReference type="PROSITE" id="PS50102">
    <property type="entry name" value="RRM"/>
    <property type="match status" value="1"/>
</dbReference>
<keyword evidence="4" id="KW-1185">Reference proteome</keyword>
<dbReference type="InterPro" id="IPR000504">
    <property type="entry name" value="RRM_dom"/>
</dbReference>
<comment type="caution">
    <text evidence="3">The sequence shown here is derived from an EMBL/GenBank/DDBJ whole genome shotgun (WGS) entry which is preliminary data.</text>
</comment>
<dbReference type="InterPro" id="IPR035979">
    <property type="entry name" value="RBD_domain_sf"/>
</dbReference>
<evidence type="ECO:0000256" key="1">
    <source>
        <dbReference type="PROSITE-ProRule" id="PRU00176"/>
    </source>
</evidence>
<dbReference type="EMBL" id="JBEDUW010000007">
    <property type="protein sequence ID" value="KAK9913141.1"/>
    <property type="molecule type" value="Genomic_DNA"/>
</dbReference>
<dbReference type="AlphaFoldDB" id="A0AAW1VZE8"/>
<proteinExistence type="predicted"/>
<dbReference type="Proteomes" id="UP001457282">
    <property type="component" value="Unassembled WGS sequence"/>
</dbReference>
<accession>A0AAW1VZE8</accession>